<feature type="domain" description="ATP synthase A/B type C-terminal" evidence="7">
    <location>
        <begin position="304"/>
        <end position="403"/>
    </location>
</feature>
<feature type="domain" description="ATPase F1/V1/A1 complex alpha/beta subunit N-terminal" evidence="6">
    <location>
        <begin position="33"/>
        <end position="99"/>
    </location>
</feature>
<dbReference type="InterPro" id="IPR027417">
    <property type="entry name" value="P-loop_NTPase"/>
</dbReference>
<evidence type="ECO:0000313" key="9">
    <source>
        <dbReference type="Proteomes" id="UP000275408"/>
    </source>
</evidence>
<dbReference type="Proteomes" id="UP000275408">
    <property type="component" value="Unassembled WGS sequence"/>
</dbReference>
<evidence type="ECO:0000259" key="5">
    <source>
        <dbReference type="Pfam" id="PF00006"/>
    </source>
</evidence>
<feature type="domain" description="ATPase F1/V1/A1 complex alpha/beta subunit nucleotide-binding" evidence="5">
    <location>
        <begin position="189"/>
        <end position="286"/>
    </location>
</feature>
<dbReference type="InterPro" id="IPR022879">
    <property type="entry name" value="V-ATPase_su_B/beta"/>
</dbReference>
<comment type="similarity">
    <text evidence="1">Belongs to the ATPase alpha/beta chains family.</text>
</comment>
<evidence type="ECO:0000259" key="7">
    <source>
        <dbReference type="Pfam" id="PF22919"/>
    </source>
</evidence>
<dbReference type="Pfam" id="PF02874">
    <property type="entry name" value="ATP-synt_ab_N"/>
    <property type="match status" value="1"/>
</dbReference>
<protein>
    <recommendedName>
        <fullName evidence="10">ATPase F1/V1/A1 complex alpha/beta subunit nucleotide-binding domain-containing protein</fullName>
    </recommendedName>
</protein>
<dbReference type="CDD" id="cd18118">
    <property type="entry name" value="ATP-synt_V_A-type_beta_N"/>
    <property type="match status" value="1"/>
</dbReference>
<keyword evidence="2" id="KW-0813">Transport</keyword>
<dbReference type="STRING" id="46731.A0A3M6UYN3"/>
<evidence type="ECO:0000313" key="8">
    <source>
        <dbReference type="EMBL" id="RMX58816.1"/>
    </source>
</evidence>
<dbReference type="OrthoDB" id="1735853at2759"/>
<dbReference type="Gene3D" id="3.40.50.12240">
    <property type="match status" value="3"/>
</dbReference>
<organism evidence="8 9">
    <name type="scientific">Pocillopora damicornis</name>
    <name type="common">Cauliflower coral</name>
    <name type="synonym">Millepora damicornis</name>
    <dbReference type="NCBI Taxonomy" id="46731"/>
    <lineage>
        <taxon>Eukaryota</taxon>
        <taxon>Metazoa</taxon>
        <taxon>Cnidaria</taxon>
        <taxon>Anthozoa</taxon>
        <taxon>Hexacorallia</taxon>
        <taxon>Scleractinia</taxon>
        <taxon>Astrocoeniina</taxon>
        <taxon>Pocilloporidae</taxon>
        <taxon>Pocillopora</taxon>
    </lineage>
</organism>
<keyword evidence="9" id="KW-1185">Reference proteome</keyword>
<accession>A0A3M6UYN3</accession>
<dbReference type="InterPro" id="IPR020003">
    <property type="entry name" value="ATPase_a/bsu_AS"/>
</dbReference>
<dbReference type="InterPro" id="IPR055190">
    <property type="entry name" value="ATP-synt_VA_C"/>
</dbReference>
<dbReference type="PANTHER" id="PTHR43389:SF4">
    <property type="entry name" value="V-TYPE PROTON ATPASE SUBUNIT B"/>
    <property type="match status" value="1"/>
</dbReference>
<sequence length="412" mass="45456">MAPTTGENGVAKEHAAAVTRNYISQPRLTYKTVSGVNGPLVILDDVKFPKFAEIVTLTLQDGSQRSGQVLEVSGSKAVVQVFEGTSGIDAKHTTCEFTGDILRTPVSSDMLGRVFNGSGKAIDRGPAVMAEDFLDIQGGQPINPWSRIYPEEMIQTGISAIDTMNSIARGQKIPIFSAAGLPHNDVNMETARFFKQDFEENGSMENVCLFLNLANDPTIERIITPRLALTTAEFLAYQCENHVLVILTDMSSYAEALREVSAAREEVPGRRGFPGYMYTDLATIYEVYPPINVLPSLSRLMKSAIGEGMTRKDHADVSNQLYANYAIGKDVQAMKAVVGEEALTSEDLLYLEFLSKFEKNFITQGTYENRSVFDSLDIGWSLLRIFPKEMLKRIPQSILAEYYPRDGRGGSD</sequence>
<gene>
    <name evidence="8" type="ORF">pdam_00012877</name>
</gene>
<name>A0A3M6UYN3_POCDA</name>
<evidence type="ECO:0000256" key="1">
    <source>
        <dbReference type="ARBA" id="ARBA00008936"/>
    </source>
</evidence>
<dbReference type="SUPFAM" id="SSF52540">
    <property type="entry name" value="P-loop containing nucleoside triphosphate hydrolases"/>
    <property type="match status" value="1"/>
</dbReference>
<dbReference type="CDD" id="cd01135">
    <property type="entry name" value="V_A-ATPase_B"/>
    <property type="match status" value="1"/>
</dbReference>
<evidence type="ECO:0000256" key="2">
    <source>
        <dbReference type="ARBA" id="ARBA00022448"/>
    </source>
</evidence>
<evidence type="ECO:0000259" key="6">
    <source>
        <dbReference type="Pfam" id="PF02874"/>
    </source>
</evidence>
<dbReference type="Pfam" id="PF00006">
    <property type="entry name" value="ATP-synt_ab"/>
    <property type="match status" value="1"/>
</dbReference>
<dbReference type="GO" id="GO:0005524">
    <property type="term" value="F:ATP binding"/>
    <property type="evidence" value="ECO:0007669"/>
    <property type="project" value="InterPro"/>
</dbReference>
<dbReference type="Pfam" id="PF22919">
    <property type="entry name" value="ATP-synt_VA_C"/>
    <property type="match status" value="1"/>
</dbReference>
<dbReference type="CDD" id="cd18112">
    <property type="entry name" value="ATP-synt_V_A-type_beta_C"/>
    <property type="match status" value="1"/>
</dbReference>
<dbReference type="InterPro" id="IPR004100">
    <property type="entry name" value="ATPase_F1/V1/A1_a/bsu_N"/>
</dbReference>
<comment type="caution">
    <text evidence="8">The sequence shown here is derived from an EMBL/GenBank/DDBJ whole genome shotgun (WGS) entry which is preliminary data.</text>
</comment>
<keyword evidence="4" id="KW-0406">Ion transport</keyword>
<proteinExistence type="inferred from homology"/>
<dbReference type="InterPro" id="IPR000194">
    <property type="entry name" value="ATPase_F1/V1/A1_a/bsu_nucl-bd"/>
</dbReference>
<dbReference type="PANTHER" id="PTHR43389">
    <property type="entry name" value="V-TYPE PROTON ATPASE SUBUNIT B"/>
    <property type="match status" value="1"/>
</dbReference>
<dbReference type="EMBL" id="RCHS01000448">
    <property type="protein sequence ID" value="RMX58816.1"/>
    <property type="molecule type" value="Genomic_DNA"/>
</dbReference>
<keyword evidence="3" id="KW-0375">Hydrogen ion transport</keyword>
<dbReference type="GO" id="GO:0046034">
    <property type="term" value="P:ATP metabolic process"/>
    <property type="evidence" value="ECO:0007669"/>
    <property type="project" value="InterPro"/>
</dbReference>
<dbReference type="AlphaFoldDB" id="A0A3M6UYN3"/>
<evidence type="ECO:0008006" key="10">
    <source>
        <dbReference type="Google" id="ProtNLM"/>
    </source>
</evidence>
<dbReference type="PROSITE" id="PS00152">
    <property type="entry name" value="ATPASE_ALPHA_BETA"/>
    <property type="match status" value="1"/>
</dbReference>
<dbReference type="GO" id="GO:0007035">
    <property type="term" value="P:vacuolar acidification"/>
    <property type="evidence" value="ECO:0007669"/>
    <property type="project" value="TreeGrafter"/>
</dbReference>
<evidence type="ECO:0000256" key="4">
    <source>
        <dbReference type="ARBA" id="ARBA00023065"/>
    </source>
</evidence>
<dbReference type="GO" id="GO:0046961">
    <property type="term" value="F:proton-transporting ATPase activity, rotational mechanism"/>
    <property type="evidence" value="ECO:0007669"/>
    <property type="project" value="TreeGrafter"/>
</dbReference>
<evidence type="ECO:0000256" key="3">
    <source>
        <dbReference type="ARBA" id="ARBA00022781"/>
    </source>
</evidence>
<reference evidence="8 9" key="1">
    <citation type="journal article" date="2018" name="Sci. Rep.">
        <title>Comparative analysis of the Pocillopora damicornis genome highlights role of immune system in coral evolution.</title>
        <authorList>
            <person name="Cunning R."/>
            <person name="Bay R.A."/>
            <person name="Gillette P."/>
            <person name="Baker A.C."/>
            <person name="Traylor-Knowles N."/>
        </authorList>
    </citation>
    <scope>NUCLEOTIDE SEQUENCE [LARGE SCALE GENOMIC DNA]</scope>
    <source>
        <strain evidence="8">RSMAS</strain>
        <tissue evidence="8">Whole animal</tissue>
    </source>
</reference>